<sequence>MQAHRELSDARIVGAAQDQGRTLIFHIGDHKTGTTTIQHAFTTRLVRIGGVQPLYTASLSHNHLPQLFRAVLRDRNSPTAEKGRQVIAGLAAKIAASDAPICVISAESFEGFDPAGLRRILDEHFAGLFDRIRIIAYVRPHLQRFVSGYAERTKIGILSGDMESFFQTCLAHDVFRFAPRFRKWRKVFGADFVLRPFVRTALIDGSLMTDFIRSAVGDVPFTVDPTDNQNESLSLEDLLRVKYLHAQIKGRSEKFHHNYGWALTRMLGDMPRPETATRIRLHRSLAERAAEHFRPDARRLDEAFFPADRFLEQALSDDVAAACELPQLATAEAMFSPSEMRSLDLTGRLIAEMLDNGKTPWAEHFHRRRLEHLHGAES</sequence>
<protein>
    <recommendedName>
        <fullName evidence="3">ATP-binding protein</fullName>
    </recommendedName>
</protein>
<dbReference type="InterPro" id="IPR027417">
    <property type="entry name" value="P-loop_NTPase"/>
</dbReference>
<dbReference type="RefSeq" id="WP_305963255.1">
    <property type="nucleotide sequence ID" value="NZ_JAVAMQ010000007.1"/>
</dbReference>
<reference evidence="1 2" key="1">
    <citation type="submission" date="2023-08" db="EMBL/GenBank/DDBJ databases">
        <authorList>
            <person name="Park J.-S."/>
        </authorList>
    </citation>
    <scope>NUCLEOTIDE SEQUENCE [LARGE SCALE GENOMIC DNA]</scope>
    <source>
        <strain evidence="1 2">2205BS29-5</strain>
    </source>
</reference>
<evidence type="ECO:0000313" key="1">
    <source>
        <dbReference type="EMBL" id="MDP5307412.1"/>
    </source>
</evidence>
<dbReference type="EMBL" id="JAVAMQ010000007">
    <property type="protein sequence ID" value="MDP5307412.1"/>
    <property type="molecule type" value="Genomic_DNA"/>
</dbReference>
<dbReference type="Proteomes" id="UP001224997">
    <property type="component" value="Unassembled WGS sequence"/>
</dbReference>
<comment type="caution">
    <text evidence="1">The sequence shown here is derived from an EMBL/GenBank/DDBJ whole genome shotgun (WGS) entry which is preliminary data.</text>
</comment>
<keyword evidence="2" id="KW-1185">Reference proteome</keyword>
<evidence type="ECO:0000313" key="2">
    <source>
        <dbReference type="Proteomes" id="UP001224997"/>
    </source>
</evidence>
<name>A0ABT9JE82_9RHOB</name>
<accession>A0ABT9JE82</accession>
<dbReference type="SUPFAM" id="SSF52540">
    <property type="entry name" value="P-loop containing nucleoside triphosphate hydrolases"/>
    <property type="match status" value="1"/>
</dbReference>
<evidence type="ECO:0008006" key="3">
    <source>
        <dbReference type="Google" id="ProtNLM"/>
    </source>
</evidence>
<proteinExistence type="predicted"/>
<gene>
    <name evidence="1" type="ORF">Q5Y72_09940</name>
</gene>
<organism evidence="1 2">
    <name type="scientific">Paracoccus spongiarum</name>
    <dbReference type="NCBI Taxonomy" id="3064387"/>
    <lineage>
        <taxon>Bacteria</taxon>
        <taxon>Pseudomonadati</taxon>
        <taxon>Pseudomonadota</taxon>
        <taxon>Alphaproteobacteria</taxon>
        <taxon>Rhodobacterales</taxon>
        <taxon>Paracoccaceae</taxon>
        <taxon>Paracoccus</taxon>
    </lineage>
</organism>